<keyword evidence="1" id="KW-0472">Membrane</keyword>
<evidence type="ECO:0000313" key="3">
    <source>
        <dbReference type="Proteomes" id="UP000548326"/>
    </source>
</evidence>
<organism evidence="2 3">
    <name type="scientific">Mucilaginibacter lappiensis</name>
    <dbReference type="NCBI Taxonomy" id="354630"/>
    <lineage>
        <taxon>Bacteria</taxon>
        <taxon>Pseudomonadati</taxon>
        <taxon>Bacteroidota</taxon>
        <taxon>Sphingobacteriia</taxon>
        <taxon>Sphingobacteriales</taxon>
        <taxon>Sphingobacteriaceae</taxon>
        <taxon>Mucilaginibacter</taxon>
    </lineage>
</organism>
<feature type="transmembrane region" description="Helical" evidence="1">
    <location>
        <begin position="506"/>
        <end position="525"/>
    </location>
</feature>
<feature type="transmembrane region" description="Helical" evidence="1">
    <location>
        <begin position="710"/>
        <end position="731"/>
    </location>
</feature>
<comment type="caution">
    <text evidence="2">The sequence shown here is derived from an EMBL/GenBank/DDBJ whole genome shotgun (WGS) entry which is preliminary data.</text>
</comment>
<accession>A0A841JPE3</accession>
<feature type="transmembrane region" description="Helical" evidence="1">
    <location>
        <begin position="331"/>
        <end position="349"/>
    </location>
</feature>
<dbReference type="PANTHER" id="PTHR38434">
    <property type="entry name" value="BLL2549 PROTEIN"/>
    <property type="match status" value="1"/>
</dbReference>
<feature type="transmembrane region" description="Helical" evidence="1">
    <location>
        <begin position="571"/>
        <end position="590"/>
    </location>
</feature>
<name>A0A841JPE3_9SPHI</name>
<feature type="transmembrane region" description="Helical" evidence="1">
    <location>
        <begin position="421"/>
        <end position="439"/>
    </location>
</feature>
<feature type="transmembrane region" description="Helical" evidence="1">
    <location>
        <begin position="445"/>
        <end position="461"/>
    </location>
</feature>
<evidence type="ECO:0000256" key="1">
    <source>
        <dbReference type="SAM" id="Phobius"/>
    </source>
</evidence>
<feature type="transmembrane region" description="Helical" evidence="1">
    <location>
        <begin position="602"/>
        <end position="620"/>
    </location>
</feature>
<feature type="transmembrane region" description="Helical" evidence="1">
    <location>
        <begin position="260"/>
        <end position="279"/>
    </location>
</feature>
<evidence type="ECO:0000313" key="2">
    <source>
        <dbReference type="EMBL" id="MBB6129761.1"/>
    </source>
</evidence>
<feature type="transmembrane region" description="Helical" evidence="1">
    <location>
        <begin position="537"/>
        <end position="556"/>
    </location>
</feature>
<reference evidence="2 3" key="1">
    <citation type="submission" date="2020-08" db="EMBL/GenBank/DDBJ databases">
        <title>Genomic Encyclopedia of Type Strains, Phase IV (KMG-V): Genome sequencing to study the core and pangenomes of soil and plant-associated prokaryotes.</title>
        <authorList>
            <person name="Whitman W."/>
        </authorList>
    </citation>
    <scope>NUCLEOTIDE SEQUENCE [LARGE SCALE GENOMIC DNA]</scope>
    <source>
        <strain evidence="2 3">MP601</strain>
    </source>
</reference>
<gene>
    <name evidence="2" type="ORF">HDF22_003893</name>
</gene>
<dbReference type="InterPro" id="IPR019286">
    <property type="entry name" value="DUF2339_TM"/>
</dbReference>
<feature type="transmembrane region" description="Helical" evidence="1">
    <location>
        <begin position="205"/>
        <end position="226"/>
    </location>
</feature>
<feature type="transmembrane region" description="Helical" evidence="1">
    <location>
        <begin position="670"/>
        <end position="698"/>
    </location>
</feature>
<feature type="transmembrane region" description="Helical" evidence="1">
    <location>
        <begin position="150"/>
        <end position="171"/>
    </location>
</feature>
<protein>
    <submittedName>
        <fullName evidence="2">Putative membrane protein</fullName>
    </submittedName>
</protein>
<feature type="transmembrane region" description="Helical" evidence="1">
    <location>
        <begin position="391"/>
        <end position="412"/>
    </location>
</feature>
<keyword evidence="1" id="KW-0812">Transmembrane</keyword>
<dbReference type="EMBL" id="JACHCA010000011">
    <property type="protein sequence ID" value="MBB6129761.1"/>
    <property type="molecule type" value="Genomic_DNA"/>
</dbReference>
<sequence>MDILTICILLLIIFLIVSNKTDTNRKLSDIDNKLAELKRLTDALKLYRSYEEPVKKAEEPKPVIIETPPVAKTDELVNIPQPEPVAPPEPEPTFIKPDHIERQPEVISDSLSAIRRPVKTGNFTPPKPKEPKPSFFESHPDLEKFIGENLINKIGIAILVLAIGFFVKYAIDNDWVGPIGRVGIGVVCGAILIGIAHRMRNSYKAFSSVLVGGGLAVFYFTITLAFHQFNLFSQTVAFIILIVITIFAVLLSMLYDKQELAVIALVGGFASPFMVSNGHANYDALFIYLLILNTGLLIISYFKAWRVLNIISFVFTVIVFASVLYSLSAPSYHIGFIYASIFYVLYFIINVAHNVKENKKFIASDFTILLSNTALYFAAGLYLLTMMKEEQFRGLFCISLGVVNLVLSYVLFRNRKVDTNILYLLIGITLTFISLAAPIQLHGHSITIFWASETVLLYWLYQRSSIQLMKLTSLLLWIAMLLSLLMDWFQIYSDNSLSLTVIANKGFITTLVAAISSYLLSVLAGKEEPATAKGVAVNRHVFSITALALLFLSGLFEVNHQFLNHFPNTSLNVLYMMLYTPAFVYVYYLVSLKVKALNFNEKIRLAILMVCVTVYLALTPEFFDLQRIMLEQQKVPASHFAAHWIAAIFVGLLFYRIIRLSQKNLDAGMKVIFTWLISAAVVLFLSLEISLLSNFMFYGNSHSIDRIETVYIKTGLPILWGLLSFALMWLGMRHKLRVMRIVSLSLFSLTLLKLFLFDINNIPVAGKIAAFFCLGIILLVISFMYQKVKKIIVDDEAKPKDE</sequence>
<keyword evidence="1" id="KW-1133">Transmembrane helix</keyword>
<dbReference type="Proteomes" id="UP000548326">
    <property type="component" value="Unassembled WGS sequence"/>
</dbReference>
<dbReference type="Pfam" id="PF10101">
    <property type="entry name" value="DUF2339"/>
    <property type="match status" value="1"/>
</dbReference>
<feature type="transmembrane region" description="Helical" evidence="1">
    <location>
        <begin position="738"/>
        <end position="756"/>
    </location>
</feature>
<feature type="transmembrane region" description="Helical" evidence="1">
    <location>
        <begin position="468"/>
        <end position="486"/>
    </location>
</feature>
<feature type="transmembrane region" description="Helical" evidence="1">
    <location>
        <begin position="768"/>
        <end position="785"/>
    </location>
</feature>
<feature type="transmembrane region" description="Helical" evidence="1">
    <location>
        <begin position="307"/>
        <end position="325"/>
    </location>
</feature>
<feature type="transmembrane region" description="Helical" evidence="1">
    <location>
        <begin position="285"/>
        <end position="302"/>
    </location>
</feature>
<feature type="transmembrane region" description="Helical" evidence="1">
    <location>
        <begin position="640"/>
        <end position="658"/>
    </location>
</feature>
<proteinExistence type="predicted"/>
<feature type="transmembrane region" description="Helical" evidence="1">
    <location>
        <begin position="361"/>
        <end position="385"/>
    </location>
</feature>
<dbReference type="AlphaFoldDB" id="A0A841JPE3"/>
<dbReference type="RefSeq" id="WP_183588754.1">
    <property type="nucleotide sequence ID" value="NZ_JACHCA010000011.1"/>
</dbReference>
<feature type="transmembrane region" description="Helical" evidence="1">
    <location>
        <begin position="232"/>
        <end position="253"/>
    </location>
</feature>
<dbReference type="PANTHER" id="PTHR38434:SF1">
    <property type="entry name" value="BLL2549 PROTEIN"/>
    <property type="match status" value="1"/>
</dbReference>